<dbReference type="Proteomes" id="UP000030763">
    <property type="component" value="Unassembled WGS sequence"/>
</dbReference>
<evidence type="ECO:0000256" key="1">
    <source>
        <dbReference type="SAM" id="MobiDB-lite"/>
    </source>
</evidence>
<dbReference type="EMBL" id="HG719792">
    <property type="protein sequence ID" value="CDJ58708.1"/>
    <property type="molecule type" value="Genomic_DNA"/>
</dbReference>
<dbReference type="SUPFAM" id="SSF48452">
    <property type="entry name" value="TPR-like"/>
    <property type="match status" value="1"/>
</dbReference>
<reference evidence="2" key="1">
    <citation type="submission" date="2013-10" db="EMBL/GenBank/DDBJ databases">
        <title>Genomic analysis of the causative agents of coccidiosis in chickens.</title>
        <authorList>
            <person name="Reid A.J."/>
            <person name="Blake D."/>
            <person name="Billington K."/>
            <person name="Browne H."/>
            <person name="Dunn M."/>
            <person name="Hung S."/>
            <person name="Kawahara F."/>
            <person name="Miranda-Saavedra D."/>
            <person name="Mourier T."/>
            <person name="Nagra H."/>
            <person name="Otto T.D."/>
            <person name="Rawlings N."/>
            <person name="Sanchez A."/>
            <person name="Sanders M."/>
            <person name="Subramaniam C."/>
            <person name="Tay Y."/>
            <person name="Dear P."/>
            <person name="Doerig C."/>
            <person name="Gruber A."/>
            <person name="Parkinson J."/>
            <person name="Shirley M."/>
            <person name="Wan K.L."/>
            <person name="Berriman M."/>
            <person name="Tomley F."/>
            <person name="Pain A."/>
        </authorList>
    </citation>
    <scope>NUCLEOTIDE SEQUENCE [LARGE SCALE GENOMIC DNA]</scope>
    <source>
        <strain evidence="2">Weybridge</strain>
    </source>
</reference>
<feature type="compositionally biased region" description="Low complexity" evidence="1">
    <location>
        <begin position="214"/>
        <end position="225"/>
    </location>
</feature>
<keyword evidence="3" id="KW-1185">Reference proteome</keyword>
<dbReference type="AlphaFoldDB" id="U6M6L6"/>
<dbReference type="Gene3D" id="1.25.40.10">
    <property type="entry name" value="Tetratricopeptide repeat domain"/>
    <property type="match status" value="1"/>
</dbReference>
<feature type="compositionally biased region" description="Low complexity" evidence="1">
    <location>
        <begin position="167"/>
        <end position="176"/>
    </location>
</feature>
<protein>
    <submittedName>
        <fullName evidence="2">Uncharacterized protein</fullName>
    </submittedName>
</protein>
<gene>
    <name evidence="2" type="ORF">EMWEY_00052690</name>
</gene>
<dbReference type="GeneID" id="25339255"/>
<name>U6M6L6_EIMMA</name>
<feature type="region of interest" description="Disordered" evidence="1">
    <location>
        <begin position="167"/>
        <end position="249"/>
    </location>
</feature>
<evidence type="ECO:0000313" key="2">
    <source>
        <dbReference type="EMBL" id="CDJ58708.1"/>
    </source>
</evidence>
<organism evidence="2 3">
    <name type="scientific">Eimeria maxima</name>
    <name type="common">Coccidian parasite</name>
    <dbReference type="NCBI Taxonomy" id="5804"/>
    <lineage>
        <taxon>Eukaryota</taxon>
        <taxon>Sar</taxon>
        <taxon>Alveolata</taxon>
        <taxon>Apicomplexa</taxon>
        <taxon>Conoidasida</taxon>
        <taxon>Coccidia</taxon>
        <taxon>Eucoccidiorida</taxon>
        <taxon>Eimeriorina</taxon>
        <taxon>Eimeriidae</taxon>
        <taxon>Eimeria</taxon>
    </lineage>
</organism>
<dbReference type="InterPro" id="IPR011990">
    <property type="entry name" value="TPR-like_helical_dom_sf"/>
</dbReference>
<dbReference type="VEuPathDB" id="ToxoDB:EMWEY_00052690"/>
<reference evidence="2" key="2">
    <citation type="submission" date="2013-10" db="EMBL/GenBank/DDBJ databases">
        <authorList>
            <person name="Aslett M."/>
        </authorList>
    </citation>
    <scope>NUCLEOTIDE SEQUENCE [LARGE SCALE GENOMIC DNA]</scope>
    <source>
        <strain evidence="2">Weybridge</strain>
    </source>
</reference>
<sequence length="308" mass="31885">MHVSTHCREEPEALPPLLLFCQLYLDLSKQQTKAAHLVAVGGRAQNTISGLKAGGLKIALLRVGEVLEGLAQQRRLDAFCWWLLASIRRAQQRASEAIAALLECIRICPSFAAAWEDLTEVLAAQVFSPGRAHSPLPWAGPDSAAAPAAAAAAALVGAAVRPVVSGASGEGASAPAADERQRKNDGASQNQQQQHEQHSMQTDTHPACNQDVASSDTLSSSSSSSGVDASEVLQQEERQRRGLAGAEGTRGKCVISAAAQAAAAAIAAEGEAADETTTTATTRTTTTKTAAVVTSPTADGFCVENVKA</sequence>
<dbReference type="RefSeq" id="XP_013335356.1">
    <property type="nucleotide sequence ID" value="XM_013479902.1"/>
</dbReference>
<accession>U6M6L6</accession>
<evidence type="ECO:0000313" key="3">
    <source>
        <dbReference type="Proteomes" id="UP000030763"/>
    </source>
</evidence>
<proteinExistence type="predicted"/>